<dbReference type="EMBL" id="PYAU01000001">
    <property type="protein sequence ID" value="PSL39544.1"/>
    <property type="molecule type" value="Genomic_DNA"/>
</dbReference>
<dbReference type="InterPro" id="IPR057326">
    <property type="entry name" value="KR_dom"/>
</dbReference>
<dbReference type="Proteomes" id="UP000268291">
    <property type="component" value="Unassembled WGS sequence"/>
</dbReference>
<organism evidence="4 6">
    <name type="scientific">Labedella gwakjiensis</name>
    <dbReference type="NCBI Taxonomy" id="390269"/>
    <lineage>
        <taxon>Bacteria</taxon>
        <taxon>Bacillati</taxon>
        <taxon>Actinomycetota</taxon>
        <taxon>Actinomycetes</taxon>
        <taxon>Micrococcales</taxon>
        <taxon>Microbacteriaceae</taxon>
        <taxon>Labedella</taxon>
    </lineage>
</organism>
<evidence type="ECO:0000256" key="2">
    <source>
        <dbReference type="ARBA" id="ARBA00023002"/>
    </source>
</evidence>
<dbReference type="Gene3D" id="3.40.50.720">
    <property type="entry name" value="NAD(P)-binding Rossmann-like Domain"/>
    <property type="match status" value="1"/>
</dbReference>
<sequence>MTTARTVLVTGGNRGIGFAIAEEFIAAGHRVAVTARSGSGPDGALTVRADVTDAASVDAAFSEVERELGPVEVLVSNAGITADTLLMRMSEDDFDRVVDTNLGGSFRVVKRASKGMLKARFGRIVLISSVVGLYGSPGQVNYAASKAGLVGMARSITRELGARGITANVVAPGFIETDMTDALPAEQRAEYLKSIPAGRYATSAEVAKVVSWIAGDDAGYISGAVIPVDGGLGMGH</sequence>
<gene>
    <name evidence="4" type="ORF">CLV49_3185</name>
    <name evidence="5" type="ORF">ELQ93_03330</name>
</gene>
<keyword evidence="7" id="KW-1185">Reference proteome</keyword>
<dbReference type="EMBL" id="RZGY01000001">
    <property type="protein sequence ID" value="RUQ86057.1"/>
    <property type="molecule type" value="Genomic_DNA"/>
</dbReference>
<evidence type="ECO:0000313" key="6">
    <source>
        <dbReference type="Proteomes" id="UP000241203"/>
    </source>
</evidence>
<reference evidence="4 6" key="1">
    <citation type="submission" date="2018-03" db="EMBL/GenBank/DDBJ databases">
        <title>Genomic Encyclopedia of Archaeal and Bacterial Type Strains, Phase II (KMG-II): from individual species to whole genera.</title>
        <authorList>
            <person name="Goeker M."/>
        </authorList>
    </citation>
    <scope>NUCLEOTIDE SEQUENCE [LARGE SCALE GENOMIC DNA]</scope>
    <source>
        <strain evidence="4 6">DSM 21548</strain>
    </source>
</reference>
<dbReference type="Proteomes" id="UP000241203">
    <property type="component" value="Unassembled WGS sequence"/>
</dbReference>
<dbReference type="PRINTS" id="PR00080">
    <property type="entry name" value="SDRFAMILY"/>
</dbReference>
<dbReference type="PANTHER" id="PTHR42879:SF2">
    <property type="entry name" value="3-OXOACYL-[ACYL-CARRIER-PROTEIN] REDUCTASE FABG"/>
    <property type="match status" value="1"/>
</dbReference>
<dbReference type="InterPro" id="IPR050259">
    <property type="entry name" value="SDR"/>
</dbReference>
<evidence type="ECO:0000313" key="7">
    <source>
        <dbReference type="Proteomes" id="UP000268291"/>
    </source>
</evidence>
<dbReference type="NCBIfam" id="NF009466">
    <property type="entry name" value="PRK12826.1-2"/>
    <property type="match status" value="1"/>
</dbReference>
<dbReference type="PANTHER" id="PTHR42879">
    <property type="entry name" value="3-OXOACYL-(ACYL-CARRIER-PROTEIN) REDUCTASE"/>
    <property type="match status" value="1"/>
</dbReference>
<dbReference type="InterPro" id="IPR002347">
    <property type="entry name" value="SDR_fam"/>
</dbReference>
<dbReference type="AlphaFoldDB" id="A0A2P8GZZ3"/>
<reference evidence="5 7" key="2">
    <citation type="submission" date="2018-12" db="EMBL/GenBank/DDBJ databases">
        <authorList>
            <person name="hu s."/>
            <person name="Xu Y."/>
            <person name="Xu B."/>
            <person name="Li F."/>
        </authorList>
    </citation>
    <scope>NUCLEOTIDE SEQUENCE [LARGE SCALE GENOMIC DNA]</scope>
    <source>
        <strain evidence="5 7">KSW2-17</strain>
    </source>
</reference>
<proteinExistence type="inferred from homology"/>
<dbReference type="GO" id="GO:0016491">
    <property type="term" value="F:oxidoreductase activity"/>
    <property type="evidence" value="ECO:0007669"/>
    <property type="project" value="UniProtKB-KW"/>
</dbReference>
<accession>A0A2P8GZZ3</accession>
<dbReference type="SMART" id="SM00822">
    <property type="entry name" value="PKS_KR"/>
    <property type="match status" value="1"/>
</dbReference>
<feature type="domain" description="Ketoreductase" evidence="3">
    <location>
        <begin position="5"/>
        <end position="178"/>
    </location>
</feature>
<dbReference type="SUPFAM" id="SSF51735">
    <property type="entry name" value="NAD(P)-binding Rossmann-fold domains"/>
    <property type="match status" value="1"/>
</dbReference>
<protein>
    <submittedName>
        <fullName evidence="4">3-oxoacyl-[acyl-carrier-protein] reductase</fullName>
    </submittedName>
    <submittedName>
        <fullName evidence="5">SDR family oxidoreductase</fullName>
    </submittedName>
</protein>
<evidence type="ECO:0000259" key="3">
    <source>
        <dbReference type="SMART" id="SM00822"/>
    </source>
</evidence>
<dbReference type="Pfam" id="PF13561">
    <property type="entry name" value="adh_short_C2"/>
    <property type="match status" value="1"/>
</dbReference>
<evidence type="ECO:0000313" key="4">
    <source>
        <dbReference type="EMBL" id="PSL39544.1"/>
    </source>
</evidence>
<dbReference type="InterPro" id="IPR036291">
    <property type="entry name" value="NAD(P)-bd_dom_sf"/>
</dbReference>
<name>A0A2P8GZZ3_9MICO</name>
<dbReference type="FunFam" id="3.40.50.720:FF:000173">
    <property type="entry name" value="3-oxoacyl-[acyl-carrier protein] reductase"/>
    <property type="match status" value="1"/>
</dbReference>
<evidence type="ECO:0000313" key="5">
    <source>
        <dbReference type="EMBL" id="RUQ86057.1"/>
    </source>
</evidence>
<comment type="similarity">
    <text evidence="1">Belongs to the short-chain dehydrogenases/reductases (SDR) family.</text>
</comment>
<comment type="caution">
    <text evidence="4">The sequence shown here is derived from an EMBL/GenBank/DDBJ whole genome shotgun (WGS) entry which is preliminary data.</text>
</comment>
<evidence type="ECO:0000256" key="1">
    <source>
        <dbReference type="ARBA" id="ARBA00006484"/>
    </source>
</evidence>
<keyword evidence="2" id="KW-0560">Oxidoreductase</keyword>
<dbReference type="PRINTS" id="PR00081">
    <property type="entry name" value="GDHRDH"/>
</dbReference>
<dbReference type="OrthoDB" id="9804774at2"/>
<dbReference type="RefSeq" id="WP_106564398.1">
    <property type="nucleotide sequence ID" value="NZ_PYAU01000001.1"/>
</dbReference>